<feature type="compositionally biased region" description="Basic residues" evidence="1">
    <location>
        <begin position="307"/>
        <end position="318"/>
    </location>
</feature>
<comment type="caution">
    <text evidence="2">The sequence shown here is derived from an EMBL/GenBank/DDBJ whole genome shotgun (WGS) entry which is preliminary data.</text>
</comment>
<sequence length="334" mass="35804">MTGQKKGPLVAPPRALWHRLRQADRCTPMPNWKQQTAAVMRLSDKGSGPAAPPVITGASRFNVVFSRSSGSRKQRSRREGALSVAHDVAYLYDKDNNECVLRCKAVGPAPNGIFACMERAHRGADWVAGAELNFCGFNILIEETMELHLIPYGEDAAVVAANAAENDSGAGAGCGVTPCSRALAPTASPALSRRTLSAPAPRSPGSEHTTHAQLRFLLPRRAPLHCATTMASRATHDDGCSSPMPLEEEAVAPTCALQEWSPPNAIAVSTGSLPTPPDPTDAPPSAPGDERGINGSGGSDICLPHQCRQRQQRRRRRSVTSLARELERCYPQYF</sequence>
<dbReference type="RefSeq" id="XP_067179600.1">
    <property type="nucleotide sequence ID" value="XM_067322965.1"/>
</dbReference>
<accession>A0A836KXE3</accession>
<gene>
    <name evidence="2" type="ORF">LSCM1_05510</name>
</gene>
<protein>
    <submittedName>
        <fullName evidence="2">Uncharacterized protein</fullName>
    </submittedName>
</protein>
<dbReference type="OrthoDB" id="273809at2759"/>
<name>A0A836KXE3_9TRYP</name>
<reference evidence="2 3" key="1">
    <citation type="submission" date="2021-03" db="EMBL/GenBank/DDBJ databases">
        <title>Leishmania (Mundinia) martiniquensis Genome sequencing and assembly.</title>
        <authorList>
            <person name="Almutairi H."/>
            <person name="Gatherer D."/>
        </authorList>
    </citation>
    <scope>NUCLEOTIDE SEQUENCE [LARGE SCALE GENOMIC DNA]</scope>
    <source>
        <strain evidence="2">LSCM1</strain>
    </source>
</reference>
<evidence type="ECO:0000313" key="2">
    <source>
        <dbReference type="EMBL" id="KAG5481493.1"/>
    </source>
</evidence>
<organism evidence="2 3">
    <name type="scientific">Leishmania martiniquensis</name>
    <dbReference type="NCBI Taxonomy" id="1580590"/>
    <lineage>
        <taxon>Eukaryota</taxon>
        <taxon>Discoba</taxon>
        <taxon>Euglenozoa</taxon>
        <taxon>Kinetoplastea</taxon>
        <taxon>Metakinetoplastina</taxon>
        <taxon>Trypanosomatida</taxon>
        <taxon>Trypanosomatidae</taxon>
        <taxon>Leishmaniinae</taxon>
        <taxon>Leishmania</taxon>
    </lineage>
</organism>
<dbReference type="Proteomes" id="UP000673552">
    <property type="component" value="Chromosome 17"/>
</dbReference>
<dbReference type="GeneID" id="92515477"/>
<keyword evidence="3" id="KW-1185">Reference proteome</keyword>
<evidence type="ECO:0000313" key="3">
    <source>
        <dbReference type="Proteomes" id="UP000673552"/>
    </source>
</evidence>
<proteinExistence type="predicted"/>
<feature type="region of interest" description="Disordered" evidence="1">
    <location>
        <begin position="265"/>
        <end position="319"/>
    </location>
</feature>
<dbReference type="EMBL" id="JAFEUZ010000017">
    <property type="protein sequence ID" value="KAG5481493.1"/>
    <property type="molecule type" value="Genomic_DNA"/>
</dbReference>
<evidence type="ECO:0000256" key="1">
    <source>
        <dbReference type="SAM" id="MobiDB-lite"/>
    </source>
</evidence>
<feature type="region of interest" description="Disordered" evidence="1">
    <location>
        <begin position="187"/>
        <end position="210"/>
    </location>
</feature>
<feature type="compositionally biased region" description="Pro residues" evidence="1">
    <location>
        <begin position="274"/>
        <end position="286"/>
    </location>
</feature>
<dbReference type="AlphaFoldDB" id="A0A836KXE3"/>
<dbReference type="KEGG" id="lmat:92515477"/>